<dbReference type="OrthoDB" id="685205at2759"/>
<evidence type="ECO:0000256" key="7">
    <source>
        <dbReference type="ARBA" id="ARBA00023136"/>
    </source>
</evidence>
<keyword evidence="9" id="KW-0325">Glycoprotein</keyword>
<name>A0A3L6T5I6_PANMI</name>
<evidence type="ECO:0000313" key="12">
    <source>
        <dbReference type="Proteomes" id="UP000275267"/>
    </source>
</evidence>
<accession>A0A3L6T5I6</accession>
<comment type="subcellular location">
    <subcellularLocation>
        <location evidence="1">Membrane</location>
        <topology evidence="1">Single-pass membrane protein</topology>
    </subcellularLocation>
</comment>
<dbReference type="GO" id="GO:0016020">
    <property type="term" value="C:membrane"/>
    <property type="evidence" value="ECO:0007669"/>
    <property type="project" value="UniProtKB-SubCell"/>
</dbReference>
<dbReference type="Proteomes" id="UP000275267">
    <property type="component" value="Unassembled WGS sequence"/>
</dbReference>
<dbReference type="STRING" id="4540.A0A3L6T5I6"/>
<evidence type="ECO:0000256" key="1">
    <source>
        <dbReference type="ARBA" id="ARBA00004167"/>
    </source>
</evidence>
<dbReference type="InterPro" id="IPR001611">
    <property type="entry name" value="Leu-rich_rpt"/>
</dbReference>
<dbReference type="Pfam" id="PF13855">
    <property type="entry name" value="LRR_8"/>
    <property type="match status" value="2"/>
</dbReference>
<dbReference type="Pfam" id="PF00560">
    <property type="entry name" value="LRR_1"/>
    <property type="match status" value="2"/>
</dbReference>
<evidence type="ECO:0000256" key="4">
    <source>
        <dbReference type="ARBA" id="ARBA00022729"/>
    </source>
</evidence>
<dbReference type="SMART" id="SM00369">
    <property type="entry name" value="LRR_TYP"/>
    <property type="match status" value="9"/>
</dbReference>
<evidence type="ECO:0000256" key="5">
    <source>
        <dbReference type="ARBA" id="ARBA00022737"/>
    </source>
</evidence>
<evidence type="ECO:0000256" key="9">
    <source>
        <dbReference type="ARBA" id="ARBA00023180"/>
    </source>
</evidence>
<evidence type="ECO:0000256" key="6">
    <source>
        <dbReference type="ARBA" id="ARBA00022989"/>
    </source>
</evidence>
<dbReference type="InterPro" id="IPR026960">
    <property type="entry name" value="RVT-Znf"/>
</dbReference>
<comment type="caution">
    <text evidence="11">The sequence shown here is derived from an EMBL/GenBank/DDBJ whole genome shotgun (WGS) entry which is preliminary data.</text>
</comment>
<feature type="domain" description="Reverse transcriptase zinc-binding" evidence="10">
    <location>
        <begin position="603"/>
        <end position="654"/>
    </location>
</feature>
<dbReference type="PANTHER" id="PTHR27000">
    <property type="entry name" value="LEUCINE-RICH REPEAT RECEPTOR-LIKE PROTEIN KINASE FAMILY PROTEIN-RELATED"/>
    <property type="match status" value="1"/>
</dbReference>
<evidence type="ECO:0000259" key="10">
    <source>
        <dbReference type="Pfam" id="PF13966"/>
    </source>
</evidence>
<dbReference type="SMART" id="SM00365">
    <property type="entry name" value="LRR_SD22"/>
    <property type="match status" value="5"/>
</dbReference>
<dbReference type="SUPFAM" id="SSF52058">
    <property type="entry name" value="L domain-like"/>
    <property type="match status" value="1"/>
</dbReference>
<dbReference type="Gene3D" id="3.80.10.10">
    <property type="entry name" value="Ribonuclease Inhibitor"/>
    <property type="match status" value="3"/>
</dbReference>
<keyword evidence="7" id="KW-0472">Membrane</keyword>
<protein>
    <recommendedName>
        <fullName evidence="10">Reverse transcriptase zinc-binding domain-containing protein</fullName>
    </recommendedName>
</protein>
<organism evidence="11 12">
    <name type="scientific">Panicum miliaceum</name>
    <name type="common">Proso millet</name>
    <name type="synonym">Broomcorn millet</name>
    <dbReference type="NCBI Taxonomy" id="4540"/>
    <lineage>
        <taxon>Eukaryota</taxon>
        <taxon>Viridiplantae</taxon>
        <taxon>Streptophyta</taxon>
        <taxon>Embryophyta</taxon>
        <taxon>Tracheophyta</taxon>
        <taxon>Spermatophyta</taxon>
        <taxon>Magnoliopsida</taxon>
        <taxon>Liliopsida</taxon>
        <taxon>Poales</taxon>
        <taxon>Poaceae</taxon>
        <taxon>PACMAD clade</taxon>
        <taxon>Panicoideae</taxon>
        <taxon>Panicodae</taxon>
        <taxon>Paniceae</taxon>
        <taxon>Panicinae</taxon>
        <taxon>Panicum</taxon>
        <taxon>Panicum sect. Panicum</taxon>
    </lineage>
</organism>
<evidence type="ECO:0000256" key="3">
    <source>
        <dbReference type="ARBA" id="ARBA00022692"/>
    </source>
</evidence>
<dbReference type="Pfam" id="PF13966">
    <property type="entry name" value="zf-RVT"/>
    <property type="match status" value="1"/>
</dbReference>
<sequence length="656" mass="73327">MDPEYDPTDDGCFSVPIPYQIGNLTKLVELGFLSCDFSEQRMPSWIGNLTKLTSLYIYNCNFSRPIPSTIGNLIQLEELMESRKPSLYLWGVEVKYWDKPIIGGRKIPKSLFALPDVQELDLGGNQLVGSLEDIPAPLSSPLRAIFLSSNQLTGPIPKSFFQLTNLHTLDLGSNKLTGTIELVSIWKLKNLTYLDLGNNMISLIEKGGDTIFSHSLKIQALYLASCNLTKFPASLKYLDTIQGLNLSDNQIEGAIPNWVWDNRLFSLDLSHNMFTNLEKSPIVQMTHLNDLDLSFNGLQGSIPIPSTSSDLVLLDYSNNNFSSIKPKFDCRFISIKDGLRSNQLNGTIRDLQDGYRHFTSLQIVDLASNHFFGELHSEWFENLRAMMNNSNDVGQILEHHTNSTWNGVYQDTVVVTFKDADFSLTKIQTAFKVIDFSNNSFEGSIPGSIGRLVSLHGLNMSHNNFTGQIPSQLHNLTRLESMDLSFNYLSGEIPQEFTSLTSLSWLNLSHNNLTRRIPQGNQFLSFPSSKPPLQAYSRRSPSPDLRIGAWGEEIAPCFLSPVAARACSKGAALIDLLYICYWKIAALVQQALGLMAAVSCGEHIYGQSPIPGKVQIFAWRLLACNGLATMENRKKRNLEADSTCRLCDNGEEDRLQ</sequence>
<keyword evidence="6" id="KW-1133">Transmembrane helix</keyword>
<keyword evidence="3" id="KW-0812">Transmembrane</keyword>
<keyword evidence="2" id="KW-0433">Leucine-rich repeat</keyword>
<keyword evidence="8" id="KW-0675">Receptor</keyword>
<proteinExistence type="predicted"/>
<dbReference type="SUPFAM" id="SSF52047">
    <property type="entry name" value="RNI-like"/>
    <property type="match status" value="1"/>
</dbReference>
<dbReference type="PANTHER" id="PTHR27000:SF810">
    <property type="entry name" value="LEUCINE-RICH REPEAT-CONTAINING N-TERMINAL PLANT-TYPE DOMAIN-CONTAINING PROTEIN"/>
    <property type="match status" value="1"/>
</dbReference>
<dbReference type="AlphaFoldDB" id="A0A3L6T5I6"/>
<evidence type="ECO:0000313" key="11">
    <source>
        <dbReference type="EMBL" id="RLN33545.1"/>
    </source>
</evidence>
<dbReference type="FunFam" id="3.80.10.10:FF:000383">
    <property type="entry name" value="Leucine-rich repeat receptor protein kinase EMS1"/>
    <property type="match status" value="1"/>
</dbReference>
<keyword evidence="5" id="KW-0677">Repeat</keyword>
<reference evidence="12" key="1">
    <citation type="journal article" date="2019" name="Nat. Commun.">
        <title>The genome of broomcorn millet.</title>
        <authorList>
            <person name="Zou C."/>
            <person name="Miki D."/>
            <person name="Li D."/>
            <person name="Tang Q."/>
            <person name="Xiao L."/>
            <person name="Rajput S."/>
            <person name="Deng P."/>
            <person name="Jia W."/>
            <person name="Huang R."/>
            <person name="Zhang M."/>
            <person name="Sun Y."/>
            <person name="Hu J."/>
            <person name="Fu X."/>
            <person name="Schnable P.S."/>
            <person name="Li F."/>
            <person name="Zhang H."/>
            <person name="Feng B."/>
            <person name="Zhu X."/>
            <person name="Liu R."/>
            <person name="Schnable J.C."/>
            <person name="Zhu J.-K."/>
            <person name="Zhang H."/>
        </authorList>
    </citation>
    <scope>NUCLEOTIDE SEQUENCE [LARGE SCALE GENOMIC DNA]</scope>
</reference>
<dbReference type="EMBL" id="PQIB02000002">
    <property type="protein sequence ID" value="RLN33545.1"/>
    <property type="molecule type" value="Genomic_DNA"/>
</dbReference>
<evidence type="ECO:0000256" key="8">
    <source>
        <dbReference type="ARBA" id="ARBA00023170"/>
    </source>
</evidence>
<evidence type="ECO:0000256" key="2">
    <source>
        <dbReference type="ARBA" id="ARBA00022614"/>
    </source>
</evidence>
<dbReference type="InterPro" id="IPR032675">
    <property type="entry name" value="LRR_dom_sf"/>
</dbReference>
<keyword evidence="12" id="KW-1185">Reference proteome</keyword>
<dbReference type="InterPro" id="IPR003591">
    <property type="entry name" value="Leu-rich_rpt_typical-subtyp"/>
</dbReference>
<gene>
    <name evidence="11" type="ORF">C2845_PM03G21390</name>
</gene>
<keyword evidence="4" id="KW-0732">Signal</keyword>